<accession>A0A8J2PVX3</accession>
<dbReference type="PROSITE" id="PS51257">
    <property type="entry name" value="PROKAR_LIPOPROTEIN"/>
    <property type="match status" value="1"/>
</dbReference>
<reference evidence="2" key="1">
    <citation type="submission" date="2021-06" db="EMBL/GenBank/DDBJ databases">
        <authorList>
            <person name="Hodson N. C."/>
            <person name="Mongue J. A."/>
            <person name="Jaron S. K."/>
        </authorList>
    </citation>
    <scope>NUCLEOTIDE SEQUENCE</scope>
</reference>
<name>A0A8J2PVX3_9HEXA</name>
<gene>
    <name evidence="2" type="ORF">AFUS01_LOCUS33881</name>
</gene>
<keyword evidence="3" id="KW-1185">Reference proteome</keyword>
<protein>
    <submittedName>
        <fullName evidence="2">Uncharacterized protein</fullName>
    </submittedName>
</protein>
<dbReference type="Proteomes" id="UP000708208">
    <property type="component" value="Unassembled WGS sequence"/>
</dbReference>
<organism evidence="2 3">
    <name type="scientific">Allacma fusca</name>
    <dbReference type="NCBI Taxonomy" id="39272"/>
    <lineage>
        <taxon>Eukaryota</taxon>
        <taxon>Metazoa</taxon>
        <taxon>Ecdysozoa</taxon>
        <taxon>Arthropoda</taxon>
        <taxon>Hexapoda</taxon>
        <taxon>Collembola</taxon>
        <taxon>Symphypleona</taxon>
        <taxon>Sminthuridae</taxon>
        <taxon>Allacma</taxon>
    </lineage>
</organism>
<evidence type="ECO:0000313" key="3">
    <source>
        <dbReference type="Proteomes" id="UP000708208"/>
    </source>
</evidence>
<proteinExistence type="predicted"/>
<evidence type="ECO:0000313" key="2">
    <source>
        <dbReference type="EMBL" id="CAG7823680.1"/>
    </source>
</evidence>
<evidence type="ECO:0000256" key="1">
    <source>
        <dbReference type="SAM" id="MobiDB-lite"/>
    </source>
</evidence>
<sequence length="91" mass="10220">MVKQKVFGFLAGLVALLLACYGLYELCHLLLPKREDTDQLTLTERAQQHTQQNSSRNPKHQFQSVQTAEPAVTTTVWPIDDVQPCSSKHVA</sequence>
<dbReference type="AlphaFoldDB" id="A0A8J2PVX3"/>
<comment type="caution">
    <text evidence="2">The sequence shown here is derived from an EMBL/GenBank/DDBJ whole genome shotgun (WGS) entry which is preliminary data.</text>
</comment>
<feature type="region of interest" description="Disordered" evidence="1">
    <location>
        <begin position="43"/>
        <end position="70"/>
    </location>
</feature>
<dbReference type="EMBL" id="CAJVCH010530272">
    <property type="protein sequence ID" value="CAG7823680.1"/>
    <property type="molecule type" value="Genomic_DNA"/>
</dbReference>